<dbReference type="SUPFAM" id="SSF52091">
    <property type="entry name" value="SpoIIaa-like"/>
    <property type="match status" value="1"/>
</dbReference>
<evidence type="ECO:0000259" key="1">
    <source>
        <dbReference type="PROSITE" id="PS50801"/>
    </source>
</evidence>
<evidence type="ECO:0000313" key="2">
    <source>
        <dbReference type="EMBL" id="ANE82083.1"/>
    </source>
</evidence>
<dbReference type="AlphaFoldDB" id="A0A172USY3"/>
<feature type="domain" description="STAS" evidence="1">
    <location>
        <begin position="8"/>
        <end position="116"/>
    </location>
</feature>
<organism evidence="2 3">
    <name type="scientific">Mycobacterium adipatum</name>
    <dbReference type="NCBI Taxonomy" id="1682113"/>
    <lineage>
        <taxon>Bacteria</taxon>
        <taxon>Bacillati</taxon>
        <taxon>Actinomycetota</taxon>
        <taxon>Actinomycetes</taxon>
        <taxon>Mycobacteriales</taxon>
        <taxon>Mycobacteriaceae</taxon>
        <taxon>Mycobacterium</taxon>
    </lineage>
</organism>
<dbReference type="PANTHER" id="PTHR33495">
    <property type="entry name" value="ANTI-SIGMA FACTOR ANTAGONIST TM_1081-RELATED-RELATED"/>
    <property type="match status" value="1"/>
</dbReference>
<evidence type="ECO:0000313" key="3">
    <source>
        <dbReference type="Proteomes" id="UP000077143"/>
    </source>
</evidence>
<dbReference type="Proteomes" id="UP000077143">
    <property type="component" value="Chromosome"/>
</dbReference>
<dbReference type="InterPro" id="IPR036513">
    <property type="entry name" value="STAS_dom_sf"/>
</dbReference>
<dbReference type="PROSITE" id="PS50801">
    <property type="entry name" value="STAS"/>
    <property type="match status" value="1"/>
</dbReference>
<dbReference type="STRING" id="1682113.A7U43_25035"/>
<dbReference type="OrthoDB" id="3393696at2"/>
<dbReference type="KEGG" id="madi:A7U43_25035"/>
<proteinExistence type="predicted"/>
<reference evidence="2 3" key="1">
    <citation type="submission" date="2016-05" db="EMBL/GenBank/DDBJ databases">
        <title>Complete genome sequence of a phthalic acid esters degrading Mycobacterium sp. YC-RL4.</title>
        <authorList>
            <person name="Ren L."/>
            <person name="Fan S."/>
            <person name="Ruth N."/>
            <person name="Jia Y."/>
            <person name="Wang J."/>
            <person name="Qiao C."/>
        </authorList>
    </citation>
    <scope>NUCLEOTIDE SEQUENCE [LARGE SCALE GENOMIC DNA]</scope>
    <source>
        <strain evidence="2 3">YC-RL4</strain>
    </source>
</reference>
<name>A0A172USY3_9MYCO</name>
<dbReference type="PANTHER" id="PTHR33495:SF13">
    <property type="entry name" value="ANTI-SIGMA-F FACTOR ANTAGONIST RSFB"/>
    <property type="match status" value="1"/>
</dbReference>
<dbReference type="CDD" id="cd07043">
    <property type="entry name" value="STAS_anti-anti-sigma_factors"/>
    <property type="match status" value="1"/>
</dbReference>
<dbReference type="InterPro" id="IPR002645">
    <property type="entry name" value="STAS_dom"/>
</dbReference>
<sequence>MTSQPSRCVIEVRRIDGAAVVAVRGTVDALTAPQLEEAIAAAAAAAPAAIVVDLVAVDFLASSGMGVLVAAHIDLAPSVRVAIVADGPAIGRHLKLIGIADMVSVFAELGEALAALRD</sequence>
<gene>
    <name evidence="2" type="ORF">A7U43_25035</name>
</gene>
<dbReference type="EMBL" id="CP015596">
    <property type="protein sequence ID" value="ANE82083.1"/>
    <property type="molecule type" value="Genomic_DNA"/>
</dbReference>
<protein>
    <submittedName>
        <fullName evidence="2">Anti-anti-sigma factor</fullName>
    </submittedName>
</protein>
<dbReference type="Gene3D" id="3.30.750.24">
    <property type="entry name" value="STAS domain"/>
    <property type="match status" value="1"/>
</dbReference>
<dbReference type="RefSeq" id="WP_068000349.1">
    <property type="nucleotide sequence ID" value="NZ_CP015596.1"/>
</dbReference>
<dbReference type="GO" id="GO:0043856">
    <property type="term" value="F:anti-sigma factor antagonist activity"/>
    <property type="evidence" value="ECO:0007669"/>
    <property type="project" value="TreeGrafter"/>
</dbReference>
<keyword evidence="3" id="KW-1185">Reference proteome</keyword>
<accession>A0A172USY3</accession>
<dbReference type="Pfam" id="PF01740">
    <property type="entry name" value="STAS"/>
    <property type="match status" value="1"/>
</dbReference>